<comment type="caution">
    <text evidence="1">The sequence shown here is derived from an EMBL/GenBank/DDBJ whole genome shotgun (WGS) entry which is preliminary data.</text>
</comment>
<evidence type="ECO:0000313" key="1">
    <source>
        <dbReference type="EMBL" id="RDW77330.1"/>
    </source>
</evidence>
<gene>
    <name evidence="1" type="ORF">BP6252_05383</name>
</gene>
<evidence type="ECO:0000313" key="2">
    <source>
        <dbReference type="Proteomes" id="UP000256645"/>
    </source>
</evidence>
<protein>
    <submittedName>
        <fullName evidence="1">Uncharacterized protein</fullName>
    </submittedName>
</protein>
<keyword evidence="2" id="KW-1185">Reference proteome</keyword>
<dbReference type="Proteomes" id="UP000256645">
    <property type="component" value="Unassembled WGS sequence"/>
</dbReference>
<sequence length="282" mass="29955">MPTTRRVGLAWTSGWRPCKGSDRFSAVGGCLYDCSTGLAFGASLSSRQYSRSEIFVLPFQKADNQPCHRHGMKQNCRPRAHPTAGKSCSKNDSLGKVTAWQVDEHEASCVVPPASLVFSPSSAFILCAADSVIHLATGLINTSTGPPVALLSEGSARVLAGLQIYVHGQQNKGITGSTGTEWRSEDSEAIDGRRWPETTELSAFPGRTGTAAVPVPAPVQWPSKACTTLHIKHQVPIHEIKMHCGGPAAPLLQCSAGQYSAVQQGKVVAHAPRSQVQAGFES</sequence>
<reference evidence="1 2" key="1">
    <citation type="journal article" date="2018" name="IMA Fungus">
        <title>IMA Genome-F 9: Draft genome sequence of Annulohypoxylon stygium, Aspergillus mulundensis, Berkeleyomyces basicola (syn. Thielaviopsis basicola), Ceratocystis smalleyi, two Cercospora beticola strains, Coleophoma cylindrospora, Fusarium fracticaudum, Phialophora cf. hyalina, and Morchella septimelata.</title>
        <authorList>
            <person name="Wingfield B.D."/>
            <person name="Bills G.F."/>
            <person name="Dong Y."/>
            <person name="Huang W."/>
            <person name="Nel W.J."/>
            <person name="Swalarsk-Parry B.S."/>
            <person name="Vaghefi N."/>
            <person name="Wilken P.M."/>
            <person name="An Z."/>
            <person name="de Beer Z.W."/>
            <person name="De Vos L."/>
            <person name="Chen L."/>
            <person name="Duong T.A."/>
            <person name="Gao Y."/>
            <person name="Hammerbacher A."/>
            <person name="Kikkert J.R."/>
            <person name="Li Y."/>
            <person name="Li H."/>
            <person name="Li K."/>
            <person name="Li Q."/>
            <person name="Liu X."/>
            <person name="Ma X."/>
            <person name="Naidoo K."/>
            <person name="Pethybridge S.J."/>
            <person name="Sun J."/>
            <person name="Steenkamp E.T."/>
            <person name="van der Nest M.A."/>
            <person name="van Wyk S."/>
            <person name="Wingfield M.J."/>
            <person name="Xiong C."/>
            <person name="Yue Q."/>
            <person name="Zhang X."/>
        </authorList>
    </citation>
    <scope>NUCLEOTIDE SEQUENCE [LARGE SCALE GENOMIC DNA]</scope>
    <source>
        <strain evidence="1 2">BP6252</strain>
    </source>
</reference>
<dbReference type="EMBL" id="PDLM01000005">
    <property type="protein sequence ID" value="RDW77330.1"/>
    <property type="molecule type" value="Genomic_DNA"/>
</dbReference>
<dbReference type="AlphaFoldDB" id="A0A3D8RTP3"/>
<name>A0A3D8RTP3_9HELO</name>
<accession>A0A3D8RTP3</accession>
<proteinExistence type="predicted"/>
<organism evidence="1 2">
    <name type="scientific">Coleophoma cylindrospora</name>
    <dbReference type="NCBI Taxonomy" id="1849047"/>
    <lineage>
        <taxon>Eukaryota</taxon>
        <taxon>Fungi</taxon>
        <taxon>Dikarya</taxon>
        <taxon>Ascomycota</taxon>
        <taxon>Pezizomycotina</taxon>
        <taxon>Leotiomycetes</taxon>
        <taxon>Helotiales</taxon>
        <taxon>Dermateaceae</taxon>
        <taxon>Coleophoma</taxon>
    </lineage>
</organism>